<evidence type="ECO:0000313" key="1">
    <source>
        <dbReference type="EMBL" id="CDM60779.1"/>
    </source>
</evidence>
<dbReference type="KEGG" id="rhl:LPU83_pLPU83c_0217"/>
<protein>
    <submittedName>
        <fullName evidence="1">Uncharacterized protein</fullName>
    </submittedName>
</protein>
<evidence type="ECO:0000313" key="2">
    <source>
        <dbReference type="Proteomes" id="UP000019443"/>
    </source>
</evidence>
<dbReference type="Proteomes" id="UP000019443">
    <property type="component" value="Plasmid pLPU83c"/>
</dbReference>
<dbReference type="EMBL" id="HG916854">
    <property type="protein sequence ID" value="CDM60779.1"/>
    <property type="molecule type" value="Genomic_DNA"/>
</dbReference>
<accession>W6RIT6</accession>
<keyword evidence="1" id="KW-0614">Plasmid</keyword>
<geneLocation type="plasmid" evidence="1 2">
    <name>pLPU83c</name>
</geneLocation>
<gene>
    <name evidence="1" type="ORF">LPU83_pLPU83c_0217</name>
</gene>
<dbReference type="AlphaFoldDB" id="W6RIT6"/>
<sequence length="48" mass="5345">MPVLPGRGRPAFGMTVDRILKDFFVPFVALRNRRRGYAVSIIKAGLKG</sequence>
<proteinExistence type="predicted"/>
<keyword evidence="2" id="KW-1185">Reference proteome</keyword>
<dbReference type="HOGENOM" id="CLU_3157099_0_0_5"/>
<organism evidence="1 2">
    <name type="scientific">Rhizobium favelukesii</name>
    <dbReference type="NCBI Taxonomy" id="348824"/>
    <lineage>
        <taxon>Bacteria</taxon>
        <taxon>Pseudomonadati</taxon>
        <taxon>Pseudomonadota</taxon>
        <taxon>Alphaproteobacteria</taxon>
        <taxon>Hyphomicrobiales</taxon>
        <taxon>Rhizobiaceae</taxon>
        <taxon>Rhizobium/Agrobacterium group</taxon>
        <taxon>Rhizobium</taxon>
    </lineage>
</organism>
<reference evidence="1" key="1">
    <citation type="submission" date="2013-11" db="EMBL/GenBank/DDBJ databases">
        <title>Draft genome sequence of the broad-host-range Rhizobium sp. LPU83 strain, a member of the low-genetic diversity Oregon-like Rhizobium sp. group.</title>
        <authorList>
            <person name="Wibberg D."/>
            <person name="Puehler A."/>
            <person name="Schlueter A."/>
        </authorList>
    </citation>
    <scope>NUCLEOTIDE SEQUENCE [LARGE SCALE GENOMIC DNA]</scope>
    <source>
        <strain evidence="1">LPU83</strain>
        <plasmid evidence="1">pLPU83c</plasmid>
    </source>
</reference>
<dbReference type="PATRIC" id="fig|348824.6.peg.4919"/>
<name>W6RIT6_9HYPH</name>